<comment type="caution">
    <text evidence="5">The sequence shown here is derived from an EMBL/GenBank/DDBJ whole genome shotgun (WGS) entry which is preliminary data.</text>
</comment>
<name>A0A0G0TYE8_9BACT</name>
<evidence type="ECO:0000256" key="1">
    <source>
        <dbReference type="ARBA" id="ARBA00004370"/>
    </source>
</evidence>
<dbReference type="Pfam" id="PF03717">
    <property type="entry name" value="PBP_dimer"/>
    <property type="match status" value="1"/>
</dbReference>
<feature type="domain" description="Penicillin-binding protein transpeptidase" evidence="3">
    <location>
        <begin position="253"/>
        <end position="550"/>
    </location>
</feature>
<dbReference type="InterPro" id="IPR012338">
    <property type="entry name" value="Beta-lactam/transpept-like"/>
</dbReference>
<reference evidence="5 6" key="1">
    <citation type="journal article" date="2015" name="Nature">
        <title>rRNA introns, odd ribosomes, and small enigmatic genomes across a large radiation of phyla.</title>
        <authorList>
            <person name="Brown C.T."/>
            <person name="Hug L.A."/>
            <person name="Thomas B.C."/>
            <person name="Sharon I."/>
            <person name="Castelle C.J."/>
            <person name="Singh A."/>
            <person name="Wilkins M.J."/>
            <person name="Williams K.H."/>
            <person name="Banfield J.F."/>
        </authorList>
    </citation>
    <scope>NUCLEOTIDE SEQUENCE [LARGE SCALE GENOMIC DNA]</scope>
</reference>
<evidence type="ECO:0000256" key="2">
    <source>
        <dbReference type="ARBA" id="ARBA00023136"/>
    </source>
</evidence>
<dbReference type="InterPro" id="IPR001460">
    <property type="entry name" value="PCN-bd_Tpept"/>
</dbReference>
<dbReference type="GO" id="GO:0005886">
    <property type="term" value="C:plasma membrane"/>
    <property type="evidence" value="ECO:0007669"/>
    <property type="project" value="TreeGrafter"/>
</dbReference>
<protein>
    <submittedName>
        <fullName evidence="5">Stage V sporulation protein D</fullName>
    </submittedName>
</protein>
<dbReference type="SUPFAM" id="SSF56519">
    <property type="entry name" value="Penicillin binding protein dimerisation domain"/>
    <property type="match status" value="1"/>
</dbReference>
<dbReference type="GO" id="GO:0008658">
    <property type="term" value="F:penicillin binding"/>
    <property type="evidence" value="ECO:0007669"/>
    <property type="project" value="InterPro"/>
</dbReference>
<evidence type="ECO:0000259" key="3">
    <source>
        <dbReference type="Pfam" id="PF00905"/>
    </source>
</evidence>
<sequence>MKSNNSNFTSRTKIFSLCLLFFAFILISKLFLVSVVHGKSYSSIANRQYVTPSSNISERGSIFFERKDGELVSAAMQAVGFKVTIDPSQIVNDIEAYEKLSTIIEIDRDEFLIKAGKKKDPYEEIINKITKEQADKVGALKISGVKISEEKWRFYPGGNLASHTLGFVAYEGDELGGRYGIEREYENVLSRDKDNPYVNFFAEVFSNLNKSLFEKEIKKGDIITTIEPNVENFLENELELVREKYQADAIGGIIINPMDGSIYAISSKPDFDLNNFSKVKDASSFSNPMIENVLEFGSVVKPLVMAAALDTGVVNANTSYNDTGSVMIEKKEIFNFDKKDRGPGTTMQDVLSQSLNTGMVYVYQQLGKKNMHDYMLSYGIKEKTGIDLPNETSGLVSNLTANLNNKREIEYANVAFGQGIALTPIEMVRALASLSNGGNLVVPHVVDRIKYQSGKEEKIIYPTSKTKISEQTAEEITRMLVTVMDKSLKGGLAKFEHHSVAVKTGTAQVADNVGGGYYEDRHTHSFFGYFPAYDPKFIVFLYAVNPKGVPYASVTWADPFLNITKFLLNYYEVPPDR</sequence>
<gene>
    <name evidence="5" type="ORF">UU24_C0001G0005</name>
</gene>
<dbReference type="Gene3D" id="3.40.710.10">
    <property type="entry name" value="DD-peptidase/beta-lactamase superfamily"/>
    <property type="match status" value="1"/>
</dbReference>
<evidence type="ECO:0000313" key="6">
    <source>
        <dbReference type="Proteomes" id="UP000034749"/>
    </source>
</evidence>
<dbReference type="EMBL" id="LBZW01000001">
    <property type="protein sequence ID" value="KKR79846.1"/>
    <property type="molecule type" value="Genomic_DNA"/>
</dbReference>
<dbReference type="GO" id="GO:0071555">
    <property type="term" value="P:cell wall organization"/>
    <property type="evidence" value="ECO:0007669"/>
    <property type="project" value="TreeGrafter"/>
</dbReference>
<dbReference type="Gene3D" id="3.90.1310.10">
    <property type="entry name" value="Penicillin-binding protein 2a (Domain 2)"/>
    <property type="match status" value="1"/>
</dbReference>
<feature type="domain" description="Penicillin-binding protein dimerisation" evidence="4">
    <location>
        <begin position="75"/>
        <end position="190"/>
    </location>
</feature>
<dbReference type="InterPro" id="IPR050515">
    <property type="entry name" value="Beta-lactam/transpept"/>
</dbReference>
<evidence type="ECO:0000313" key="5">
    <source>
        <dbReference type="EMBL" id="KKR79846.1"/>
    </source>
</evidence>
<dbReference type="AlphaFoldDB" id="A0A0G0TYE8"/>
<comment type="subcellular location">
    <subcellularLocation>
        <location evidence="1">Membrane</location>
    </subcellularLocation>
</comment>
<dbReference type="PANTHER" id="PTHR30627">
    <property type="entry name" value="PEPTIDOGLYCAN D,D-TRANSPEPTIDASE"/>
    <property type="match status" value="1"/>
</dbReference>
<dbReference type="SUPFAM" id="SSF56601">
    <property type="entry name" value="beta-lactamase/transpeptidase-like"/>
    <property type="match status" value="1"/>
</dbReference>
<dbReference type="PANTHER" id="PTHR30627:SF1">
    <property type="entry name" value="PEPTIDOGLYCAN D,D-TRANSPEPTIDASE FTSI"/>
    <property type="match status" value="1"/>
</dbReference>
<dbReference type="InterPro" id="IPR036138">
    <property type="entry name" value="PBP_dimer_sf"/>
</dbReference>
<dbReference type="Gene3D" id="3.30.450.330">
    <property type="match status" value="1"/>
</dbReference>
<organism evidence="5 6">
    <name type="scientific">Candidatus Nomurabacteria bacterium GW2011_GWA2_40_9</name>
    <dbReference type="NCBI Taxonomy" id="1618734"/>
    <lineage>
        <taxon>Bacteria</taxon>
        <taxon>Candidatus Nomuraibacteriota</taxon>
    </lineage>
</organism>
<proteinExistence type="predicted"/>
<evidence type="ECO:0000259" key="4">
    <source>
        <dbReference type="Pfam" id="PF03717"/>
    </source>
</evidence>
<dbReference type="InterPro" id="IPR005311">
    <property type="entry name" value="PBP_dimer"/>
</dbReference>
<keyword evidence="2" id="KW-0472">Membrane</keyword>
<dbReference type="Proteomes" id="UP000034749">
    <property type="component" value="Unassembled WGS sequence"/>
</dbReference>
<accession>A0A0G0TYE8</accession>
<dbReference type="Pfam" id="PF00905">
    <property type="entry name" value="Transpeptidase"/>
    <property type="match status" value="1"/>
</dbReference>